<dbReference type="Pfam" id="PF09335">
    <property type="entry name" value="VTT_dom"/>
    <property type="match status" value="1"/>
</dbReference>
<evidence type="ECO:0000256" key="3">
    <source>
        <dbReference type="ARBA" id="ARBA00022475"/>
    </source>
</evidence>
<reference evidence="9" key="1">
    <citation type="submission" date="2020-12" db="EMBL/GenBank/DDBJ databases">
        <title>Genomic characterization of non-nitrogen-fixing Frankia strains.</title>
        <authorList>
            <person name="Carlos-Shanley C."/>
            <person name="Guerra T."/>
            <person name="Hahn D."/>
        </authorList>
    </citation>
    <scope>NUCLEOTIDE SEQUENCE</scope>
    <source>
        <strain evidence="9">CN6</strain>
    </source>
</reference>
<feature type="transmembrane region" description="Helical" evidence="7">
    <location>
        <begin position="51"/>
        <end position="75"/>
    </location>
</feature>
<dbReference type="GO" id="GO:0005886">
    <property type="term" value="C:plasma membrane"/>
    <property type="evidence" value="ECO:0007669"/>
    <property type="project" value="UniProtKB-SubCell"/>
</dbReference>
<dbReference type="AlphaFoldDB" id="A0A937URV5"/>
<sequence length="217" mass="23250">MDVDRLSGLTLYATVFMIVFLESGVPFGFWLPGDAMLFATGLMAADPKYEISLPVLAAGVTVAAVAGVWVGYLTGRRLGRPWLERRHKKTLQRTEAFYERFGAITLIAARFVPWARTFAPILAGAVRMPPARFMVVAVVGAVIWGTGLTSLGYVAASVPFLEEMAWWLAPVVLVLAVASGVAGELLRRRAGRRGGAAARATDEEGAAQLAAVENGRT</sequence>
<dbReference type="InterPro" id="IPR032816">
    <property type="entry name" value="VTT_dom"/>
</dbReference>
<comment type="subcellular location">
    <subcellularLocation>
        <location evidence="1 7">Cell membrane</location>
        <topology evidence="1 7">Multi-pass membrane protein</topology>
    </subcellularLocation>
</comment>
<keyword evidence="10" id="KW-1185">Reference proteome</keyword>
<dbReference type="RefSeq" id="WP_203001195.1">
    <property type="nucleotide sequence ID" value="NZ_JADWYU010000221.1"/>
</dbReference>
<comment type="caution">
    <text evidence="9">The sequence shown here is derived from an EMBL/GenBank/DDBJ whole genome shotgun (WGS) entry which is preliminary data.</text>
</comment>
<feature type="transmembrane region" description="Helical" evidence="7">
    <location>
        <begin position="164"/>
        <end position="186"/>
    </location>
</feature>
<protein>
    <submittedName>
        <fullName evidence="9">DedA family protein</fullName>
    </submittedName>
</protein>
<evidence type="ECO:0000256" key="7">
    <source>
        <dbReference type="RuleBase" id="RU367016"/>
    </source>
</evidence>
<feature type="transmembrane region" description="Helical" evidence="7">
    <location>
        <begin position="9"/>
        <end position="31"/>
    </location>
</feature>
<keyword evidence="4 7" id="KW-0812">Transmembrane</keyword>
<dbReference type="Proteomes" id="UP000604475">
    <property type="component" value="Unassembled WGS sequence"/>
</dbReference>
<feature type="transmembrane region" description="Helical" evidence="7">
    <location>
        <begin position="133"/>
        <end position="158"/>
    </location>
</feature>
<evidence type="ECO:0000259" key="8">
    <source>
        <dbReference type="Pfam" id="PF09335"/>
    </source>
</evidence>
<name>A0A937URV5_9ACTN</name>
<keyword evidence="3 7" id="KW-1003">Cell membrane</keyword>
<keyword evidence="5 7" id="KW-1133">Transmembrane helix</keyword>
<evidence type="ECO:0000256" key="4">
    <source>
        <dbReference type="ARBA" id="ARBA00022692"/>
    </source>
</evidence>
<dbReference type="PANTHER" id="PTHR30353">
    <property type="entry name" value="INNER MEMBRANE PROTEIN DEDA-RELATED"/>
    <property type="match status" value="1"/>
</dbReference>
<evidence type="ECO:0000313" key="10">
    <source>
        <dbReference type="Proteomes" id="UP000604475"/>
    </source>
</evidence>
<gene>
    <name evidence="9" type="ORF">I7412_21125</name>
</gene>
<dbReference type="InterPro" id="IPR032818">
    <property type="entry name" value="DedA-like"/>
</dbReference>
<dbReference type="PANTHER" id="PTHR30353:SF0">
    <property type="entry name" value="TRANSMEMBRANE PROTEIN"/>
    <property type="match status" value="1"/>
</dbReference>
<comment type="similarity">
    <text evidence="2 7">Belongs to the DedA family.</text>
</comment>
<evidence type="ECO:0000256" key="1">
    <source>
        <dbReference type="ARBA" id="ARBA00004651"/>
    </source>
</evidence>
<keyword evidence="6 7" id="KW-0472">Membrane</keyword>
<proteinExistence type="inferred from homology"/>
<evidence type="ECO:0000256" key="5">
    <source>
        <dbReference type="ARBA" id="ARBA00022989"/>
    </source>
</evidence>
<evidence type="ECO:0000256" key="6">
    <source>
        <dbReference type="ARBA" id="ARBA00023136"/>
    </source>
</evidence>
<evidence type="ECO:0000256" key="2">
    <source>
        <dbReference type="ARBA" id="ARBA00010792"/>
    </source>
</evidence>
<feature type="domain" description="VTT" evidence="8">
    <location>
        <begin position="31"/>
        <end position="153"/>
    </location>
</feature>
<dbReference type="EMBL" id="JAEACQ010000233">
    <property type="protein sequence ID" value="MBL7629625.1"/>
    <property type="molecule type" value="Genomic_DNA"/>
</dbReference>
<evidence type="ECO:0000313" key="9">
    <source>
        <dbReference type="EMBL" id="MBL7629625.1"/>
    </source>
</evidence>
<accession>A0A937URV5</accession>
<organism evidence="9 10">
    <name type="scientific">Frankia nepalensis</name>
    <dbReference type="NCBI Taxonomy" id="1836974"/>
    <lineage>
        <taxon>Bacteria</taxon>
        <taxon>Bacillati</taxon>
        <taxon>Actinomycetota</taxon>
        <taxon>Actinomycetes</taxon>
        <taxon>Frankiales</taxon>
        <taxon>Frankiaceae</taxon>
        <taxon>Frankia</taxon>
    </lineage>
</organism>